<protein>
    <submittedName>
        <fullName evidence="7">OLC1v1034710C1</fullName>
    </submittedName>
</protein>
<dbReference type="EMBL" id="OX459120">
    <property type="protein sequence ID" value="CAI9098124.1"/>
    <property type="molecule type" value="Genomic_DNA"/>
</dbReference>
<dbReference type="InterPro" id="IPR005226">
    <property type="entry name" value="UPF0014_fam"/>
</dbReference>
<sequence length="292" mass="32032">MIIKFHSSFSTYLSFFQNLIIRVGLAAMEWEWLKEFGKSMIKPLLGLSVLAIGLVMSYFQKLGLVRETACSILRASVQLLLIGFVLHYLFNLHTKVWMLGVYLFMTCVAGYTAGQRAEHVPRGKYVAGISIFAGTSVTLFVLIMLRTIPFTARYVIPIAGLMVGNTMRVTGITMKRLRDDIRMQKALVETALALGATPREATLQLVKRSLIIALCPTLDNAKTIGLVSLPGAMSGLILGGASPLEAIRIQLVIMNMVIGSGTVSSIVSTHLSRSSFFTEAYQLQTTVFNVSD</sequence>
<name>A0AAV1CTV0_OLDCO</name>
<evidence type="ECO:0000256" key="3">
    <source>
        <dbReference type="ARBA" id="ARBA00022692"/>
    </source>
</evidence>
<feature type="transmembrane region" description="Helical" evidence="6">
    <location>
        <begin position="96"/>
        <end position="113"/>
    </location>
</feature>
<keyword evidence="5 6" id="KW-0472">Membrane</keyword>
<dbReference type="Pfam" id="PF03649">
    <property type="entry name" value="UPF0014"/>
    <property type="match status" value="1"/>
</dbReference>
<reference evidence="7" key="1">
    <citation type="submission" date="2023-03" db="EMBL/GenBank/DDBJ databases">
        <authorList>
            <person name="Julca I."/>
        </authorList>
    </citation>
    <scope>NUCLEOTIDE SEQUENCE</scope>
</reference>
<keyword evidence="3 6" id="KW-0812">Transmembrane</keyword>
<dbReference type="Proteomes" id="UP001161247">
    <property type="component" value="Chromosome 3"/>
</dbReference>
<dbReference type="AlphaFoldDB" id="A0AAV1CTV0"/>
<evidence type="ECO:0000256" key="6">
    <source>
        <dbReference type="SAM" id="Phobius"/>
    </source>
</evidence>
<comment type="similarity">
    <text evidence="2">Belongs to the UPF0014 family.</text>
</comment>
<organism evidence="7 8">
    <name type="scientific">Oldenlandia corymbosa var. corymbosa</name>
    <dbReference type="NCBI Taxonomy" id="529605"/>
    <lineage>
        <taxon>Eukaryota</taxon>
        <taxon>Viridiplantae</taxon>
        <taxon>Streptophyta</taxon>
        <taxon>Embryophyta</taxon>
        <taxon>Tracheophyta</taxon>
        <taxon>Spermatophyta</taxon>
        <taxon>Magnoliopsida</taxon>
        <taxon>eudicotyledons</taxon>
        <taxon>Gunneridae</taxon>
        <taxon>Pentapetalae</taxon>
        <taxon>asterids</taxon>
        <taxon>lamiids</taxon>
        <taxon>Gentianales</taxon>
        <taxon>Rubiaceae</taxon>
        <taxon>Rubioideae</taxon>
        <taxon>Spermacoceae</taxon>
        <taxon>Hedyotis-Oldenlandia complex</taxon>
        <taxon>Oldenlandia</taxon>
    </lineage>
</organism>
<feature type="transmembrane region" description="Helical" evidence="6">
    <location>
        <begin position="154"/>
        <end position="174"/>
    </location>
</feature>
<proteinExistence type="inferred from homology"/>
<evidence type="ECO:0000256" key="1">
    <source>
        <dbReference type="ARBA" id="ARBA00004141"/>
    </source>
</evidence>
<dbReference type="PANTHER" id="PTHR30028">
    <property type="entry name" value="UPF0014 INNER MEMBRANE PROTEIN YBBM-RELATED"/>
    <property type="match status" value="1"/>
</dbReference>
<evidence type="ECO:0000256" key="4">
    <source>
        <dbReference type="ARBA" id="ARBA00022989"/>
    </source>
</evidence>
<evidence type="ECO:0000313" key="7">
    <source>
        <dbReference type="EMBL" id="CAI9098124.1"/>
    </source>
</evidence>
<feature type="transmembrane region" description="Helical" evidence="6">
    <location>
        <begin position="40"/>
        <end position="59"/>
    </location>
</feature>
<feature type="transmembrane region" description="Helical" evidence="6">
    <location>
        <begin position="71"/>
        <end position="90"/>
    </location>
</feature>
<evidence type="ECO:0000256" key="5">
    <source>
        <dbReference type="ARBA" id="ARBA00023136"/>
    </source>
</evidence>
<evidence type="ECO:0000313" key="8">
    <source>
        <dbReference type="Proteomes" id="UP001161247"/>
    </source>
</evidence>
<dbReference type="GO" id="GO:0010044">
    <property type="term" value="P:response to aluminum ion"/>
    <property type="evidence" value="ECO:0007669"/>
    <property type="project" value="TreeGrafter"/>
</dbReference>
<accession>A0AAV1CTV0</accession>
<evidence type="ECO:0000256" key="2">
    <source>
        <dbReference type="ARBA" id="ARBA00005268"/>
    </source>
</evidence>
<gene>
    <name evidence="7" type="ORF">OLC1_LOCUS8427</name>
</gene>
<dbReference type="PANTHER" id="PTHR30028:SF0">
    <property type="entry name" value="PROTEIN ALUMINUM SENSITIVE 3"/>
    <property type="match status" value="1"/>
</dbReference>
<feature type="transmembrane region" description="Helical" evidence="6">
    <location>
        <begin position="125"/>
        <end position="148"/>
    </location>
</feature>
<keyword evidence="4 6" id="KW-1133">Transmembrane helix</keyword>
<feature type="transmembrane region" description="Helical" evidence="6">
    <location>
        <begin position="12"/>
        <end position="28"/>
    </location>
</feature>
<keyword evidence="8" id="KW-1185">Reference proteome</keyword>
<comment type="subcellular location">
    <subcellularLocation>
        <location evidence="1">Membrane</location>
        <topology evidence="1">Multi-pass membrane protein</topology>
    </subcellularLocation>
</comment>
<dbReference type="GO" id="GO:0005886">
    <property type="term" value="C:plasma membrane"/>
    <property type="evidence" value="ECO:0007669"/>
    <property type="project" value="TreeGrafter"/>
</dbReference>